<organism evidence="3 4">
    <name type="scientific">Streptomyces monticola</name>
    <dbReference type="NCBI Taxonomy" id="2666263"/>
    <lineage>
        <taxon>Bacteria</taxon>
        <taxon>Bacillati</taxon>
        <taxon>Actinomycetota</taxon>
        <taxon>Actinomycetes</taxon>
        <taxon>Kitasatosporales</taxon>
        <taxon>Streptomycetaceae</taxon>
        <taxon>Streptomyces</taxon>
    </lineage>
</organism>
<dbReference type="InterPro" id="IPR050272">
    <property type="entry name" value="Isochorismatase-like_hydrls"/>
</dbReference>
<evidence type="ECO:0000313" key="3">
    <source>
        <dbReference type="EMBL" id="MFC7303456.1"/>
    </source>
</evidence>
<evidence type="ECO:0000259" key="2">
    <source>
        <dbReference type="Pfam" id="PF00857"/>
    </source>
</evidence>
<accession>A0ABW2JD19</accession>
<dbReference type="SUPFAM" id="SSF52499">
    <property type="entry name" value="Isochorismatase-like hydrolases"/>
    <property type="match status" value="1"/>
</dbReference>
<dbReference type="Proteomes" id="UP001596523">
    <property type="component" value="Unassembled WGS sequence"/>
</dbReference>
<dbReference type="RefSeq" id="WP_381827108.1">
    <property type="nucleotide sequence ID" value="NZ_JBHTCF010000001.1"/>
</dbReference>
<comment type="caution">
    <text evidence="3">The sequence shown here is derived from an EMBL/GenBank/DDBJ whole genome shotgun (WGS) entry which is preliminary data.</text>
</comment>
<reference evidence="4" key="1">
    <citation type="journal article" date="2019" name="Int. J. Syst. Evol. Microbiol.">
        <title>The Global Catalogue of Microorganisms (GCM) 10K type strain sequencing project: providing services to taxonomists for standard genome sequencing and annotation.</title>
        <authorList>
            <consortium name="The Broad Institute Genomics Platform"/>
            <consortium name="The Broad Institute Genome Sequencing Center for Infectious Disease"/>
            <person name="Wu L."/>
            <person name="Ma J."/>
        </authorList>
    </citation>
    <scope>NUCLEOTIDE SEQUENCE [LARGE SCALE GENOMIC DNA]</scope>
    <source>
        <strain evidence="4">SYNS20</strain>
    </source>
</reference>
<dbReference type="Gene3D" id="3.40.50.850">
    <property type="entry name" value="Isochorismatase-like"/>
    <property type="match status" value="1"/>
</dbReference>
<keyword evidence="4" id="KW-1185">Reference proteome</keyword>
<evidence type="ECO:0000256" key="1">
    <source>
        <dbReference type="ARBA" id="ARBA00022801"/>
    </source>
</evidence>
<dbReference type="EMBL" id="JBHTCF010000001">
    <property type="protein sequence ID" value="MFC7303456.1"/>
    <property type="molecule type" value="Genomic_DNA"/>
</dbReference>
<feature type="domain" description="Isochorismatase-like" evidence="2">
    <location>
        <begin position="41"/>
        <end position="211"/>
    </location>
</feature>
<dbReference type="InterPro" id="IPR000868">
    <property type="entry name" value="Isochorismatase-like_dom"/>
</dbReference>
<proteinExistence type="predicted"/>
<sequence>MHPERPTTAQGLPAIIPYPLPAPGSLPANHAPWVPDARRAVLLVHDMQRYFLAALPEPLRSDLVHNAAQLRKRAAALGVPVAYTAQPGGMSEQQRGLLKDFWGPGMRTDPADREVVPELAPAHGDWEFGKLRYSAFFRSDLLERMRAAGRDQLVLCGVYAHIGVLATAVDAFTHDIQAFLAADALGDFSEADHRLALDYAARRCGVVLPAAEVFP</sequence>
<name>A0ABW2JD19_9ACTN</name>
<protein>
    <submittedName>
        <fullName evidence="3">Isochorismatase family protein</fullName>
    </submittedName>
</protein>
<dbReference type="InterPro" id="IPR016291">
    <property type="entry name" value="Isochorismatase"/>
</dbReference>
<evidence type="ECO:0000313" key="4">
    <source>
        <dbReference type="Proteomes" id="UP001596523"/>
    </source>
</evidence>
<dbReference type="PANTHER" id="PTHR43540">
    <property type="entry name" value="PEROXYUREIDOACRYLATE/UREIDOACRYLATE AMIDOHYDROLASE-RELATED"/>
    <property type="match status" value="1"/>
</dbReference>
<dbReference type="Pfam" id="PF00857">
    <property type="entry name" value="Isochorismatase"/>
    <property type="match status" value="1"/>
</dbReference>
<keyword evidence="1" id="KW-0378">Hydrolase</keyword>
<dbReference type="InterPro" id="IPR036380">
    <property type="entry name" value="Isochorismatase-like_sf"/>
</dbReference>
<gene>
    <name evidence="3" type="ORF">ACFQVC_04405</name>
</gene>
<dbReference type="PRINTS" id="PR01398">
    <property type="entry name" value="ISCHRISMTASE"/>
</dbReference>
<dbReference type="PANTHER" id="PTHR43540:SF3">
    <property type="entry name" value="ENTEROBACTIN SYNTHASE COMPONENT B"/>
    <property type="match status" value="1"/>
</dbReference>